<dbReference type="GO" id="GO:0005737">
    <property type="term" value="C:cytoplasm"/>
    <property type="evidence" value="ECO:0007669"/>
    <property type="project" value="TreeGrafter"/>
</dbReference>
<gene>
    <name evidence="2" type="ORF">JCM19241_130</name>
</gene>
<dbReference type="PANTHER" id="PTHR15032">
    <property type="entry name" value="N-ACYL-PHOSPHATIDYLETHANOLAMINE-HYDROLYZING PHOSPHOLIPASE D"/>
    <property type="match status" value="1"/>
</dbReference>
<organism evidence="2 3">
    <name type="scientific">Vibrio ishigakensis</name>
    <dbReference type="NCBI Taxonomy" id="1481914"/>
    <lineage>
        <taxon>Bacteria</taxon>
        <taxon>Pseudomonadati</taxon>
        <taxon>Pseudomonadota</taxon>
        <taxon>Gammaproteobacteria</taxon>
        <taxon>Vibrionales</taxon>
        <taxon>Vibrionaceae</taxon>
        <taxon>Vibrio</taxon>
    </lineage>
</organism>
<dbReference type="PANTHER" id="PTHR15032:SF4">
    <property type="entry name" value="N-ACYL-PHOSPHATIDYLETHANOLAMINE-HYDROLYZING PHOSPHOLIPASE D"/>
    <property type="match status" value="1"/>
</dbReference>
<dbReference type="InterPro" id="IPR036866">
    <property type="entry name" value="RibonucZ/Hydroxyglut_hydro"/>
</dbReference>
<evidence type="ECO:0000313" key="2">
    <source>
        <dbReference type="EMBL" id="GAM75832.1"/>
    </source>
</evidence>
<dbReference type="AlphaFoldDB" id="A0A0B8QFH6"/>
<accession>A0A0B8QFH6</accession>
<dbReference type="Proteomes" id="UP000031666">
    <property type="component" value="Unassembled WGS sequence"/>
</dbReference>
<dbReference type="InterPro" id="IPR001279">
    <property type="entry name" value="Metallo-B-lactamas"/>
</dbReference>
<protein>
    <submittedName>
        <fullName evidence="2">Outer membrane protein romA</fullName>
    </submittedName>
</protein>
<dbReference type="GO" id="GO:0070290">
    <property type="term" value="F:N-acylphosphatidylethanolamine-specific phospholipase D activity"/>
    <property type="evidence" value="ECO:0007669"/>
    <property type="project" value="InterPro"/>
</dbReference>
<evidence type="ECO:0000313" key="3">
    <source>
        <dbReference type="Proteomes" id="UP000031666"/>
    </source>
</evidence>
<dbReference type="Gene3D" id="3.60.15.10">
    <property type="entry name" value="Ribonuclease Z/Hydroxyacylglutathione hydrolase-like"/>
    <property type="match status" value="1"/>
</dbReference>
<dbReference type="SUPFAM" id="SSF56281">
    <property type="entry name" value="Metallo-hydrolase/oxidoreductase"/>
    <property type="match status" value="1"/>
</dbReference>
<feature type="domain" description="Metallo-beta-lactamase" evidence="1">
    <location>
        <begin position="59"/>
        <end position="253"/>
    </location>
</feature>
<proteinExistence type="predicted"/>
<dbReference type="STRING" id="1481914.JCM19241_130"/>
<dbReference type="Pfam" id="PF12706">
    <property type="entry name" value="Lactamase_B_2"/>
    <property type="match status" value="1"/>
</dbReference>
<evidence type="ECO:0000259" key="1">
    <source>
        <dbReference type="Pfam" id="PF12706"/>
    </source>
</evidence>
<comment type="caution">
    <text evidence="2">The sequence shown here is derived from an EMBL/GenBank/DDBJ whole genome shotgun (WGS) entry which is preliminary data.</text>
</comment>
<dbReference type="GO" id="GO:0008270">
    <property type="term" value="F:zinc ion binding"/>
    <property type="evidence" value="ECO:0007669"/>
    <property type="project" value="InterPro"/>
</dbReference>
<reference evidence="2 3" key="2">
    <citation type="submission" date="2015-01" db="EMBL/GenBank/DDBJ databases">
        <authorList>
            <consortium name="NBRP consortium"/>
            <person name="Sawabe T."/>
            <person name="Meirelles P."/>
            <person name="Feng G."/>
            <person name="Sayaka M."/>
            <person name="Hattori M."/>
            <person name="Ohkuma M."/>
        </authorList>
    </citation>
    <scope>NUCLEOTIDE SEQUENCE [LARGE SCALE GENOMIC DNA]</scope>
    <source>
        <strain evidence="3">JCM 19241</strain>
    </source>
</reference>
<dbReference type="PIRSF" id="PIRSF038896">
    <property type="entry name" value="NAPE-PLD"/>
    <property type="match status" value="1"/>
</dbReference>
<reference evidence="2 3" key="1">
    <citation type="submission" date="2015-01" db="EMBL/GenBank/DDBJ databases">
        <title>Vibrio sp. C94 JCM 19241 whole genome shotgun sequence.</title>
        <authorList>
            <person name="Sawabe T."/>
            <person name="Meirelles P."/>
            <person name="Feng G."/>
            <person name="Sayaka M."/>
            <person name="Hattori M."/>
            <person name="Ohkuma M."/>
        </authorList>
    </citation>
    <scope>NUCLEOTIDE SEQUENCE [LARGE SCALE GENOMIC DNA]</scope>
    <source>
        <strain evidence="3">JCM 19241</strain>
    </source>
</reference>
<dbReference type="InterPro" id="IPR024884">
    <property type="entry name" value="NAPE-PLD"/>
</dbReference>
<dbReference type="EMBL" id="BBSC01000005">
    <property type="protein sequence ID" value="GAM75832.1"/>
    <property type="molecule type" value="Genomic_DNA"/>
</dbReference>
<sequence>MGDIYGAMKAYFTTTRTEPVPTEPLPSMTLTAEQIENTKQASVARLGHSTMLIRLDGKTILTDPVFSDRASPVQWAGPKRFQDAAISLQDLPHIDMVVISHDHYDHLDKGAIKALHHKVDHFLVPLKIAKILTDWGVSEHKVIELDWWEEKQIDSILFAATPTQHFSGRGLFDKDSTLWASWVIKGEQANLYFSGDSGYFSGFKAIGEKYGPFDLTMMETGAYSEAWSQIHMMPEQSVQAHIDLKGKAMLPIHNSTFDLSVHDWFEPLDRALSAAQSRNVQLVTPIFGQMMPVQDIPTSAQYAWWREVQKQPESEMQTASVK</sequence>
<name>A0A0B8QFH6_9VIBR</name>